<dbReference type="InterPro" id="IPR029063">
    <property type="entry name" value="SAM-dependent_MTases_sf"/>
</dbReference>
<reference evidence="3" key="1">
    <citation type="submission" date="2021-01" db="EMBL/GenBank/DDBJ databases">
        <authorList>
            <person name="Corre E."/>
            <person name="Pelletier E."/>
            <person name="Niang G."/>
            <person name="Scheremetjew M."/>
            <person name="Finn R."/>
            <person name="Kale V."/>
            <person name="Holt S."/>
            <person name="Cochrane G."/>
            <person name="Meng A."/>
            <person name="Brown T."/>
            <person name="Cohen L."/>
        </authorList>
    </citation>
    <scope>NUCLEOTIDE SEQUENCE</scope>
    <source>
        <strain evidence="3">CCMP3105</strain>
    </source>
</reference>
<dbReference type="EMBL" id="HBNR01046758">
    <property type="protein sequence ID" value="CAE4608416.1"/>
    <property type="molecule type" value="Transcribed_RNA"/>
</dbReference>
<gene>
    <name evidence="2" type="ORF">AMON00008_LOCUS32555</name>
    <name evidence="3" type="ORF">AMON00008_LOCUS32556</name>
</gene>
<protein>
    <recommendedName>
        <fullName evidence="4">Class I SAM-dependent methyltransferase</fullName>
    </recommendedName>
</protein>
<dbReference type="AlphaFoldDB" id="A0A6T1EII2"/>
<accession>A0A6T1EII2</accession>
<proteinExistence type="predicted"/>
<evidence type="ECO:0008006" key="4">
    <source>
        <dbReference type="Google" id="ProtNLM"/>
    </source>
</evidence>
<feature type="signal peptide" evidence="1">
    <location>
        <begin position="1"/>
        <end position="26"/>
    </location>
</feature>
<dbReference type="EMBL" id="HBNR01046759">
    <property type="protein sequence ID" value="CAE4608418.1"/>
    <property type="molecule type" value="Transcribed_RNA"/>
</dbReference>
<name>A0A6T1EII2_9DINO</name>
<evidence type="ECO:0000256" key="1">
    <source>
        <dbReference type="SAM" id="SignalP"/>
    </source>
</evidence>
<evidence type="ECO:0000313" key="3">
    <source>
        <dbReference type="EMBL" id="CAE4608418.1"/>
    </source>
</evidence>
<dbReference type="Gene3D" id="3.40.50.150">
    <property type="entry name" value="Vaccinia Virus protein VP39"/>
    <property type="match status" value="1"/>
</dbReference>
<evidence type="ECO:0000313" key="2">
    <source>
        <dbReference type="EMBL" id="CAE4608416.1"/>
    </source>
</evidence>
<keyword evidence="1" id="KW-0732">Signal</keyword>
<feature type="chain" id="PRO_5036191563" description="Class I SAM-dependent methyltransferase" evidence="1">
    <location>
        <begin position="27"/>
        <end position="257"/>
    </location>
</feature>
<sequence>MLPDGRGKPSARCVLLAAPLLRVVLPARPPSWRTSADRLLSRYLAVEYGGLDISEHVSTLRLYASRCRSVSEIGVRKGASTWALMLGLHDADDEGARSGAGGPRGEWAPKVHLAYDLDPFVHQGKARQLAVQLGIRYRFQQADSLELELEESDLLFIDTFHAYPQLRRELRRHAPRVRRYIILHDTTVDSNISECVRRPDLDCAVLASKLRCTMGEIRTGIWLAVQELLAEAPQWRLLRRYEHNHGLTVLHRRGGWR</sequence>
<organism evidence="3">
    <name type="scientific">Alexandrium monilatum</name>
    <dbReference type="NCBI Taxonomy" id="311494"/>
    <lineage>
        <taxon>Eukaryota</taxon>
        <taxon>Sar</taxon>
        <taxon>Alveolata</taxon>
        <taxon>Dinophyceae</taxon>
        <taxon>Gonyaulacales</taxon>
        <taxon>Pyrocystaceae</taxon>
        <taxon>Alexandrium</taxon>
    </lineage>
</organism>